<protein>
    <recommendedName>
        <fullName evidence="3">G domain-containing protein</fullName>
    </recommendedName>
</protein>
<dbReference type="CDD" id="cd00882">
    <property type="entry name" value="Ras_like_GTPase"/>
    <property type="match status" value="1"/>
</dbReference>
<dbReference type="InterPro" id="IPR027417">
    <property type="entry name" value="P-loop_NTPase"/>
</dbReference>
<accession>A0A9P6C1I7</accession>
<evidence type="ECO:0000313" key="2">
    <source>
        <dbReference type="Proteomes" id="UP000807342"/>
    </source>
</evidence>
<sequence length="278" mass="31372">MGPTGAGKSNFIQKAINRGYQEGVGHSLDSHTKEVCAIRVSFKDNIHIVLLDTPGFDDTNLSDTQVLGKIGNWLKSMRAGSKLAGILYLHRISDNRMGATPLRNLTMFKELCGGGLEKIILTTTMWPEVGSDEREICVAREGELKGTYWRGMIERESTTRRFENTQASAWRIIDYIIIVGTARRWIKNHEESLQTEVGQWVPNIIGEPLERQNILFTRLKDELSGGGEPGIILALLSEVDRIQREGENTTERDVRKTGSSLWSRVFNTIRAVNAFRRR</sequence>
<dbReference type="OrthoDB" id="8954335at2759"/>
<reference evidence="1" key="1">
    <citation type="submission" date="2020-11" db="EMBL/GenBank/DDBJ databases">
        <authorList>
            <consortium name="DOE Joint Genome Institute"/>
            <person name="Ahrendt S."/>
            <person name="Riley R."/>
            <person name="Andreopoulos W."/>
            <person name="Labutti K."/>
            <person name="Pangilinan J."/>
            <person name="Ruiz-Duenas F.J."/>
            <person name="Barrasa J.M."/>
            <person name="Sanchez-Garcia M."/>
            <person name="Camarero S."/>
            <person name="Miyauchi S."/>
            <person name="Serrano A."/>
            <person name="Linde D."/>
            <person name="Babiker R."/>
            <person name="Drula E."/>
            <person name="Ayuso-Fernandez I."/>
            <person name="Pacheco R."/>
            <person name="Padilla G."/>
            <person name="Ferreira P."/>
            <person name="Barriuso J."/>
            <person name="Kellner H."/>
            <person name="Castanera R."/>
            <person name="Alfaro M."/>
            <person name="Ramirez L."/>
            <person name="Pisabarro A.G."/>
            <person name="Kuo A."/>
            <person name="Tritt A."/>
            <person name="Lipzen A."/>
            <person name="He G."/>
            <person name="Yan M."/>
            <person name="Ng V."/>
            <person name="Cullen D."/>
            <person name="Martin F."/>
            <person name="Rosso M.-N."/>
            <person name="Henrissat B."/>
            <person name="Hibbett D."/>
            <person name="Martinez A.T."/>
            <person name="Grigoriev I.V."/>
        </authorList>
    </citation>
    <scope>NUCLEOTIDE SEQUENCE</scope>
    <source>
        <strain evidence="1">MF-IS2</strain>
    </source>
</reference>
<gene>
    <name evidence="1" type="ORF">P691DRAFT_801763</name>
</gene>
<name>A0A9P6C1I7_9AGAR</name>
<dbReference type="SUPFAM" id="SSF52540">
    <property type="entry name" value="P-loop containing nucleoside triphosphate hydrolases"/>
    <property type="match status" value="1"/>
</dbReference>
<dbReference type="AlphaFoldDB" id="A0A9P6C1I7"/>
<proteinExistence type="predicted"/>
<organism evidence="1 2">
    <name type="scientific">Macrolepiota fuliginosa MF-IS2</name>
    <dbReference type="NCBI Taxonomy" id="1400762"/>
    <lineage>
        <taxon>Eukaryota</taxon>
        <taxon>Fungi</taxon>
        <taxon>Dikarya</taxon>
        <taxon>Basidiomycota</taxon>
        <taxon>Agaricomycotina</taxon>
        <taxon>Agaricomycetes</taxon>
        <taxon>Agaricomycetidae</taxon>
        <taxon>Agaricales</taxon>
        <taxon>Agaricineae</taxon>
        <taxon>Agaricaceae</taxon>
        <taxon>Macrolepiota</taxon>
    </lineage>
</organism>
<dbReference type="Proteomes" id="UP000807342">
    <property type="component" value="Unassembled WGS sequence"/>
</dbReference>
<dbReference type="EMBL" id="MU151184">
    <property type="protein sequence ID" value="KAF9447817.1"/>
    <property type="molecule type" value="Genomic_DNA"/>
</dbReference>
<evidence type="ECO:0000313" key="1">
    <source>
        <dbReference type="EMBL" id="KAF9447817.1"/>
    </source>
</evidence>
<keyword evidence="2" id="KW-1185">Reference proteome</keyword>
<dbReference type="Gene3D" id="3.40.50.300">
    <property type="entry name" value="P-loop containing nucleotide triphosphate hydrolases"/>
    <property type="match status" value="1"/>
</dbReference>
<comment type="caution">
    <text evidence="1">The sequence shown here is derived from an EMBL/GenBank/DDBJ whole genome shotgun (WGS) entry which is preliminary data.</text>
</comment>
<evidence type="ECO:0008006" key="3">
    <source>
        <dbReference type="Google" id="ProtNLM"/>
    </source>
</evidence>